<accession>A0ABP0SAI1</accession>
<dbReference type="Proteomes" id="UP001642464">
    <property type="component" value="Unassembled WGS sequence"/>
</dbReference>
<protein>
    <submittedName>
        <fullName evidence="1">Uncharacterized protein</fullName>
    </submittedName>
</protein>
<name>A0ABP0SAI1_9DINO</name>
<sequence>CSAALWHIACVGGRLLVASHSDDFLLASPEALKTSSANFLELILLATGWTFARNGDKATDMSCTVQALGALICLEGVPRGIVEIKNNESQISELVNSFGQCLEASRLDGGTAEKLRGRLGFAENHVFGRAGLLALKGIDEKLQEPRGRLITQHSVCPCFVFTDALYEPPEVPKPPKAGVGGILFNENAELVSWVFWQLPSSTLVDFIDVGAKTLIFELEFLAVPLAVECWRNHVCERPVVFFVDNKSVRDSLLSARTKSEQCQIVLEAILRLEESMSLMAWCARVPTCADPGDAPSRGEL</sequence>
<evidence type="ECO:0000313" key="2">
    <source>
        <dbReference type="Proteomes" id="UP001642464"/>
    </source>
</evidence>
<comment type="caution">
    <text evidence="1">The sequence shown here is derived from an EMBL/GenBank/DDBJ whole genome shotgun (WGS) entry which is preliminary data.</text>
</comment>
<gene>
    <name evidence="1" type="ORF">SCF082_LOCUS50816</name>
</gene>
<organism evidence="1 2">
    <name type="scientific">Durusdinium trenchii</name>
    <dbReference type="NCBI Taxonomy" id="1381693"/>
    <lineage>
        <taxon>Eukaryota</taxon>
        <taxon>Sar</taxon>
        <taxon>Alveolata</taxon>
        <taxon>Dinophyceae</taxon>
        <taxon>Suessiales</taxon>
        <taxon>Symbiodiniaceae</taxon>
        <taxon>Durusdinium</taxon>
    </lineage>
</organism>
<keyword evidence="2" id="KW-1185">Reference proteome</keyword>
<reference evidence="1 2" key="1">
    <citation type="submission" date="2024-02" db="EMBL/GenBank/DDBJ databases">
        <authorList>
            <person name="Chen Y."/>
            <person name="Shah S."/>
            <person name="Dougan E. K."/>
            <person name="Thang M."/>
            <person name="Chan C."/>
        </authorList>
    </citation>
    <scope>NUCLEOTIDE SEQUENCE [LARGE SCALE GENOMIC DNA]</scope>
</reference>
<dbReference type="EMBL" id="CAXAMM010043284">
    <property type="protein sequence ID" value="CAK9109357.1"/>
    <property type="molecule type" value="Genomic_DNA"/>
</dbReference>
<feature type="non-terminal residue" evidence="1">
    <location>
        <position position="1"/>
    </location>
</feature>
<proteinExistence type="predicted"/>
<evidence type="ECO:0000313" key="1">
    <source>
        <dbReference type="EMBL" id="CAK9109357.1"/>
    </source>
</evidence>